<dbReference type="InterPro" id="IPR020843">
    <property type="entry name" value="ER"/>
</dbReference>
<dbReference type="PANTHER" id="PTHR44154">
    <property type="entry name" value="QUINONE OXIDOREDUCTASE"/>
    <property type="match status" value="1"/>
</dbReference>
<gene>
    <name evidence="3" type="ORF">AABB28_14970</name>
</gene>
<evidence type="ECO:0000256" key="1">
    <source>
        <dbReference type="ARBA" id="ARBA00022857"/>
    </source>
</evidence>
<dbReference type="AlphaFoldDB" id="A0AAN0M4Z3"/>
<dbReference type="KEGG" id="yag:AABB28_14970"/>
<keyword evidence="4" id="KW-1185">Reference proteome</keyword>
<keyword evidence="1" id="KW-0521">NADP</keyword>
<dbReference type="GO" id="GO:0016491">
    <property type="term" value="F:oxidoreductase activity"/>
    <property type="evidence" value="ECO:0007669"/>
    <property type="project" value="InterPro"/>
</dbReference>
<dbReference type="InterPro" id="IPR036291">
    <property type="entry name" value="NAD(P)-bd_dom_sf"/>
</dbReference>
<accession>A0AAN0M4Z3</accession>
<dbReference type="EMBL" id="CP151762">
    <property type="protein sequence ID" value="WZU63143.1"/>
    <property type="molecule type" value="Genomic_DNA"/>
</dbReference>
<dbReference type="CDD" id="cd08253">
    <property type="entry name" value="zeta_crystallin"/>
    <property type="match status" value="1"/>
</dbReference>
<feature type="domain" description="Enoyl reductase (ER)" evidence="2">
    <location>
        <begin position="12"/>
        <end position="327"/>
    </location>
</feature>
<dbReference type="InterPro" id="IPR013149">
    <property type="entry name" value="ADH-like_C"/>
</dbReference>
<evidence type="ECO:0000259" key="2">
    <source>
        <dbReference type="SMART" id="SM00829"/>
    </source>
</evidence>
<dbReference type="PANTHER" id="PTHR44154:SF1">
    <property type="entry name" value="QUINONE OXIDOREDUCTASE"/>
    <property type="match status" value="1"/>
</dbReference>
<dbReference type="SMART" id="SM00829">
    <property type="entry name" value="PKS_ER"/>
    <property type="match status" value="1"/>
</dbReference>
<dbReference type="SUPFAM" id="SSF50129">
    <property type="entry name" value="GroES-like"/>
    <property type="match status" value="1"/>
</dbReference>
<name>A0AAN0M4Z3_9RHOB</name>
<dbReference type="Pfam" id="PF08240">
    <property type="entry name" value="ADH_N"/>
    <property type="match status" value="1"/>
</dbReference>
<reference evidence="3 4" key="1">
    <citation type="submission" date="2024-04" db="EMBL/GenBank/DDBJ databases">
        <title>Phylogenomic analyses of a clade within the roseobacter group suggest taxonomic reassignments of species of the genera Aestuariivita, Citreicella, Loktanella, Nautella, Pelagibaca, Ruegeria, Thalassobius, Thiobacimonas and Tropicibacter, and the proposal o.</title>
        <authorList>
            <person name="Jeon C.O."/>
        </authorList>
    </citation>
    <scope>NUCLEOTIDE SEQUENCE [LARGE SCALE GENOMIC DNA]</scope>
    <source>
        <strain evidence="3 4">G8-12</strain>
    </source>
</reference>
<dbReference type="Pfam" id="PF00107">
    <property type="entry name" value="ADH_zinc_N"/>
    <property type="match status" value="1"/>
</dbReference>
<dbReference type="RefSeq" id="WP_342069540.1">
    <property type="nucleotide sequence ID" value="NZ_CP151762.1"/>
</dbReference>
<dbReference type="Proteomes" id="UP001451782">
    <property type="component" value="Chromosome"/>
</dbReference>
<dbReference type="InterPro" id="IPR051603">
    <property type="entry name" value="Zinc-ADH_QOR/CCCR"/>
</dbReference>
<proteinExistence type="predicted"/>
<dbReference type="InterPro" id="IPR013154">
    <property type="entry name" value="ADH-like_N"/>
</dbReference>
<sequence>MRAITYTAFGPAADVLTLEDLPTPDPMTGEVLVRLHTSGVNPSDIRARAGGRPGVTKPPFPKIIPHSDGAGVIEAVGDGVSPDRIGQRVWVWNGAWQRAFGTAAEYIALPAAQAVPLPDAVSFATGAALGIPGLTAVHAVLGQGSVEGKTVLVSGGAGTVGHLAVQVAAASGAQVLATARGASAMQAAKDAGAADVFDYSAVDLGAQIMDATGGKPIDHIAEVEFGKNARTISEVIAENGTVAAYGSAKDMTPAIPFYPLMFKAVKINLVLVYLLTSEEREKATGQLNDLLVRDALNIRISDTLGLDQCATAHDIIARGDRAGSVILTL</sequence>
<dbReference type="Gene3D" id="3.90.180.10">
    <property type="entry name" value="Medium-chain alcohol dehydrogenases, catalytic domain"/>
    <property type="match status" value="1"/>
</dbReference>
<organism evidence="3 4">
    <name type="scientific">Yoonia algicola</name>
    <dbReference type="NCBI Taxonomy" id="3137368"/>
    <lineage>
        <taxon>Bacteria</taxon>
        <taxon>Pseudomonadati</taxon>
        <taxon>Pseudomonadota</taxon>
        <taxon>Alphaproteobacteria</taxon>
        <taxon>Rhodobacterales</taxon>
        <taxon>Paracoccaceae</taxon>
        <taxon>Yoonia</taxon>
    </lineage>
</organism>
<dbReference type="InterPro" id="IPR011032">
    <property type="entry name" value="GroES-like_sf"/>
</dbReference>
<evidence type="ECO:0000313" key="4">
    <source>
        <dbReference type="Proteomes" id="UP001451782"/>
    </source>
</evidence>
<dbReference type="SUPFAM" id="SSF51735">
    <property type="entry name" value="NAD(P)-binding Rossmann-fold domains"/>
    <property type="match status" value="1"/>
</dbReference>
<dbReference type="Gene3D" id="3.40.50.720">
    <property type="entry name" value="NAD(P)-binding Rossmann-like Domain"/>
    <property type="match status" value="1"/>
</dbReference>
<evidence type="ECO:0000313" key="3">
    <source>
        <dbReference type="EMBL" id="WZU63143.1"/>
    </source>
</evidence>
<protein>
    <submittedName>
        <fullName evidence="3">NADPH:quinone reductase</fullName>
    </submittedName>
</protein>